<evidence type="ECO:0000256" key="2">
    <source>
        <dbReference type="SAM" id="MobiDB-lite"/>
    </source>
</evidence>
<proteinExistence type="predicted"/>
<feature type="compositionally biased region" description="Gly residues" evidence="2">
    <location>
        <begin position="240"/>
        <end position="249"/>
    </location>
</feature>
<evidence type="ECO:0000313" key="3">
    <source>
        <dbReference type="EMBL" id="QJA66323.1"/>
    </source>
</evidence>
<feature type="region of interest" description="Disordered" evidence="2">
    <location>
        <begin position="222"/>
        <end position="254"/>
    </location>
</feature>
<accession>A0A6M3J8Z1</accession>
<protein>
    <submittedName>
        <fullName evidence="3">Putative structural protein</fullName>
    </submittedName>
</protein>
<name>A0A6M3J8Z1_9ZZZZ</name>
<reference evidence="3" key="1">
    <citation type="submission" date="2020-03" db="EMBL/GenBank/DDBJ databases">
        <title>The deep terrestrial virosphere.</title>
        <authorList>
            <person name="Holmfeldt K."/>
            <person name="Nilsson E."/>
            <person name="Simone D."/>
            <person name="Lopez-Fernandez M."/>
            <person name="Wu X."/>
            <person name="de Brujin I."/>
            <person name="Lundin D."/>
            <person name="Andersson A."/>
            <person name="Bertilsson S."/>
            <person name="Dopson M."/>
        </authorList>
    </citation>
    <scope>NUCLEOTIDE SEQUENCE</scope>
    <source>
        <strain evidence="3">MM415B00355</strain>
    </source>
</reference>
<dbReference type="EMBL" id="MT141553">
    <property type="protein sequence ID" value="QJA66323.1"/>
    <property type="molecule type" value="Genomic_DNA"/>
</dbReference>
<evidence type="ECO:0000256" key="1">
    <source>
        <dbReference type="SAM" id="Coils"/>
    </source>
</evidence>
<keyword evidence="1" id="KW-0175">Coiled coil</keyword>
<sequence length="276" mass="29016">MAMKAVITKLDDVPEALRGEYKEVVEDGDLKGKFLLQVEKVPGVDIELSRVTGLRTALESEREERKRSEKLAKAFEGLDPDDVRKSLARLEKLTKDGDPAERAKILAEAAVADAKKKYEADLRKAEDKATRSESAVRTLLVDAAATKAIAAAKGNVKLLLPHVRAQMRVVDVDPEKNGGVPYAAQVIDPASGAARVTTRGDSTAGMAVEELVQIMRESEDFGGAFAGPGATGSGASSDAGGSGGGGGGSRTIRRGDFDAINASIEDIAAGKIEVRS</sequence>
<dbReference type="AlphaFoldDB" id="A0A6M3J8Z1"/>
<feature type="coiled-coil region" evidence="1">
    <location>
        <begin position="108"/>
        <end position="135"/>
    </location>
</feature>
<organism evidence="3">
    <name type="scientific">viral metagenome</name>
    <dbReference type="NCBI Taxonomy" id="1070528"/>
    <lineage>
        <taxon>unclassified sequences</taxon>
        <taxon>metagenomes</taxon>
        <taxon>organismal metagenomes</taxon>
    </lineage>
</organism>
<gene>
    <name evidence="3" type="ORF">MM415B00355_0023</name>
</gene>